<keyword evidence="1" id="KW-0472">Membrane</keyword>
<feature type="transmembrane region" description="Helical" evidence="1">
    <location>
        <begin position="66"/>
        <end position="84"/>
    </location>
</feature>
<sequence length="273" mass="27343">MLIVSLLGALAAAVCFGLATVLQAIGMRRAESLAKAVLTWPLIVGVGLDLLGFVFELAALRHLPLFLVQAAVASSLAVTAIAASMTMGERLGRRDWVAIGAVCVGLGALGLSAGPEGASRASNAFYWSLAAALIAIGVVGLILARLPGEPRTLALGLCAGLCFGILALASRTLPSLSPGDLLGEPAAYLIAGSGLVAFLIWTRALASGKVTTATAAMVIGQTVLPAAVGVLVLGDQARPGFVPVAVVGFLLAVGGALALARYGDVQPETTAVP</sequence>
<dbReference type="Gene3D" id="1.10.3730.20">
    <property type="match status" value="1"/>
</dbReference>
<comment type="caution">
    <text evidence="2">The sequence shown here is derived from an EMBL/GenBank/DDBJ whole genome shotgun (WGS) entry which is preliminary data.</text>
</comment>
<feature type="transmembrane region" description="Helical" evidence="1">
    <location>
        <begin position="185"/>
        <end position="206"/>
    </location>
</feature>
<keyword evidence="3" id="KW-1185">Reference proteome</keyword>
<dbReference type="RefSeq" id="WP_184840209.1">
    <property type="nucleotide sequence ID" value="NZ_JACHMN010000002.1"/>
</dbReference>
<organism evidence="2 3">
    <name type="scientific">Allocatelliglobosispora scoriae</name>
    <dbReference type="NCBI Taxonomy" id="643052"/>
    <lineage>
        <taxon>Bacteria</taxon>
        <taxon>Bacillati</taxon>
        <taxon>Actinomycetota</taxon>
        <taxon>Actinomycetes</taxon>
        <taxon>Micromonosporales</taxon>
        <taxon>Micromonosporaceae</taxon>
        <taxon>Allocatelliglobosispora</taxon>
    </lineage>
</organism>
<dbReference type="PANTHER" id="PTHR40761:SF1">
    <property type="entry name" value="CONSERVED INTEGRAL MEMBRANE ALANINE VALINE AND LEUCINE RICH PROTEIN-RELATED"/>
    <property type="match status" value="1"/>
</dbReference>
<feature type="transmembrane region" description="Helical" evidence="1">
    <location>
        <begin position="125"/>
        <end position="146"/>
    </location>
</feature>
<evidence type="ECO:0000313" key="3">
    <source>
        <dbReference type="Proteomes" id="UP000587527"/>
    </source>
</evidence>
<dbReference type="EMBL" id="JACHMN010000002">
    <property type="protein sequence ID" value="MBB5871867.1"/>
    <property type="molecule type" value="Genomic_DNA"/>
</dbReference>
<feature type="transmembrane region" description="Helical" evidence="1">
    <location>
        <begin position="213"/>
        <end position="234"/>
    </location>
</feature>
<feature type="transmembrane region" description="Helical" evidence="1">
    <location>
        <begin position="37"/>
        <end position="60"/>
    </location>
</feature>
<evidence type="ECO:0000313" key="2">
    <source>
        <dbReference type="EMBL" id="MBB5871867.1"/>
    </source>
</evidence>
<protein>
    <submittedName>
        <fullName evidence="2">Drug/metabolite transporter (DMT)-like permease</fullName>
    </submittedName>
</protein>
<feature type="transmembrane region" description="Helical" evidence="1">
    <location>
        <begin position="240"/>
        <end position="260"/>
    </location>
</feature>
<dbReference type="InterPro" id="IPR037185">
    <property type="entry name" value="EmrE-like"/>
</dbReference>
<accession>A0A841BS42</accession>
<dbReference type="Proteomes" id="UP000587527">
    <property type="component" value="Unassembled WGS sequence"/>
</dbReference>
<name>A0A841BS42_9ACTN</name>
<dbReference type="AlphaFoldDB" id="A0A841BS42"/>
<dbReference type="SUPFAM" id="SSF103481">
    <property type="entry name" value="Multidrug resistance efflux transporter EmrE"/>
    <property type="match status" value="1"/>
</dbReference>
<gene>
    <name evidence="2" type="ORF">F4553_005246</name>
</gene>
<feature type="transmembrane region" description="Helical" evidence="1">
    <location>
        <begin position="6"/>
        <end position="25"/>
    </location>
</feature>
<feature type="transmembrane region" description="Helical" evidence="1">
    <location>
        <begin position="96"/>
        <end position="113"/>
    </location>
</feature>
<keyword evidence="1" id="KW-0812">Transmembrane</keyword>
<keyword evidence="1" id="KW-1133">Transmembrane helix</keyword>
<evidence type="ECO:0000256" key="1">
    <source>
        <dbReference type="SAM" id="Phobius"/>
    </source>
</evidence>
<reference evidence="2 3" key="1">
    <citation type="submission" date="2020-08" db="EMBL/GenBank/DDBJ databases">
        <title>Sequencing the genomes of 1000 actinobacteria strains.</title>
        <authorList>
            <person name="Klenk H.-P."/>
        </authorList>
    </citation>
    <scope>NUCLEOTIDE SEQUENCE [LARGE SCALE GENOMIC DNA]</scope>
    <source>
        <strain evidence="2 3">DSM 45362</strain>
    </source>
</reference>
<feature type="transmembrane region" description="Helical" evidence="1">
    <location>
        <begin position="153"/>
        <end position="173"/>
    </location>
</feature>
<dbReference type="PANTHER" id="PTHR40761">
    <property type="entry name" value="CONSERVED INTEGRAL MEMBRANE ALANINE VALINE AND LEUCINE RICH PROTEIN-RELATED"/>
    <property type="match status" value="1"/>
</dbReference>
<proteinExistence type="predicted"/>